<dbReference type="InterPro" id="IPR029062">
    <property type="entry name" value="Class_I_gatase-like"/>
</dbReference>
<dbReference type="InterPro" id="IPR011697">
    <property type="entry name" value="Peptidase_C26"/>
</dbReference>
<dbReference type="PANTHER" id="PTHR43235">
    <property type="entry name" value="GLUTAMINE AMIDOTRANSFERASE PB2B2.05-RELATED"/>
    <property type="match status" value="1"/>
</dbReference>
<keyword evidence="1" id="KW-0812">Transmembrane</keyword>
<dbReference type="FunCoup" id="D6Z6R7">
    <property type="interactions" value="65"/>
</dbReference>
<dbReference type="OrthoDB" id="9813383at2"/>
<dbReference type="STRING" id="589865.DaAHT2_0315"/>
<dbReference type="PROSITE" id="PS51273">
    <property type="entry name" value="GATASE_TYPE_1"/>
    <property type="match status" value="1"/>
</dbReference>
<keyword evidence="3" id="KW-1185">Reference proteome</keyword>
<keyword evidence="1" id="KW-0472">Membrane</keyword>
<dbReference type="CDD" id="cd01745">
    <property type="entry name" value="GATase1_2"/>
    <property type="match status" value="1"/>
</dbReference>
<feature type="transmembrane region" description="Helical" evidence="1">
    <location>
        <begin position="104"/>
        <end position="120"/>
    </location>
</feature>
<name>D6Z6R7_DESAT</name>
<dbReference type="GO" id="GO:0005829">
    <property type="term" value="C:cytosol"/>
    <property type="evidence" value="ECO:0007669"/>
    <property type="project" value="TreeGrafter"/>
</dbReference>
<dbReference type="Pfam" id="PF07722">
    <property type="entry name" value="Peptidase_C26"/>
    <property type="match status" value="1"/>
</dbReference>
<dbReference type="Proteomes" id="UP000001508">
    <property type="component" value="Chromosome"/>
</dbReference>
<dbReference type="InterPro" id="IPR044668">
    <property type="entry name" value="PuuD-like"/>
</dbReference>
<dbReference type="eggNOG" id="COG2071">
    <property type="taxonomic scope" value="Bacteria"/>
</dbReference>
<evidence type="ECO:0000313" key="3">
    <source>
        <dbReference type="Proteomes" id="UP000001508"/>
    </source>
</evidence>
<proteinExistence type="predicted"/>
<organism evidence="2 3">
    <name type="scientific">Desulfurivibrio alkaliphilus (strain DSM 19089 / UNIQEM U267 / AHT2)</name>
    <dbReference type="NCBI Taxonomy" id="589865"/>
    <lineage>
        <taxon>Bacteria</taxon>
        <taxon>Pseudomonadati</taxon>
        <taxon>Thermodesulfobacteriota</taxon>
        <taxon>Desulfobulbia</taxon>
        <taxon>Desulfobulbales</taxon>
        <taxon>Desulfobulbaceae</taxon>
        <taxon>Desulfurivibrio</taxon>
    </lineage>
</organism>
<gene>
    <name evidence="2" type="ordered locus">DaAHT2_0315</name>
</gene>
<protein>
    <submittedName>
        <fullName evidence="2">Peptidase C26</fullName>
    </submittedName>
</protein>
<reference evidence="3" key="1">
    <citation type="submission" date="2010-02" db="EMBL/GenBank/DDBJ databases">
        <title>Complete sequence of Desulfurivibrio alkaliphilus AHT2.</title>
        <authorList>
            <consortium name="US DOE Joint Genome Institute"/>
            <person name="Pitluck S."/>
            <person name="Chertkov O."/>
            <person name="Detter J.C."/>
            <person name="Han C."/>
            <person name="Tapia R."/>
            <person name="Larimer F."/>
            <person name="Land M."/>
            <person name="Hauser L."/>
            <person name="Kyrpides N."/>
            <person name="Mikhailova N."/>
            <person name="Sorokin D.Y."/>
            <person name="Muyzer G."/>
            <person name="Woyke T."/>
        </authorList>
    </citation>
    <scope>NUCLEOTIDE SEQUENCE [LARGE SCALE GENOMIC DNA]</scope>
    <source>
        <strain evidence="3">DSM 19089 / UNIQEM U267 / AHT2</strain>
    </source>
</reference>
<dbReference type="HOGENOM" id="CLU_030756_3_0_7"/>
<dbReference type="AlphaFoldDB" id="D6Z6R7"/>
<keyword evidence="1" id="KW-1133">Transmembrane helix</keyword>
<dbReference type="RefSeq" id="WP_013162557.1">
    <property type="nucleotide sequence ID" value="NC_014216.1"/>
</dbReference>
<evidence type="ECO:0000256" key="1">
    <source>
        <dbReference type="SAM" id="Phobius"/>
    </source>
</evidence>
<dbReference type="InParanoid" id="D6Z6R7"/>
<evidence type="ECO:0000313" key="2">
    <source>
        <dbReference type="EMBL" id="ADH85026.1"/>
    </source>
</evidence>
<dbReference type="GO" id="GO:0033969">
    <property type="term" value="F:gamma-glutamyl-gamma-aminobutyrate hydrolase activity"/>
    <property type="evidence" value="ECO:0007669"/>
    <property type="project" value="TreeGrafter"/>
</dbReference>
<sequence length="286" mass="31644">MTGRKKFVTGSKQHLLPSRRLRPVVAVTGPDRGGWPAWLFTAWAVRRAGGRPFRVRPGKPQAGRHFDALIIGGGADVDPELYAEDEGPAPGEIKAAEKRLAQRLIGYFFYPFLWLLRLMFQAHGGVLDQRRDRLEKKLINQALAAGKPILGICRGMQLINVVRGGTLNRDLSGFYTETPQVRGLLPVKKVDLAGNSQLAAIFAANSILVNAIHNQAVASLGQHLHATGREKNGIIQAIEAADSWCIGVQWHPEYLPQKNVHQRLFRALIREALDHQPGRALHPDNL</sequence>
<dbReference type="SUPFAM" id="SSF52317">
    <property type="entry name" value="Class I glutamine amidotransferase-like"/>
    <property type="match status" value="1"/>
</dbReference>
<dbReference type="PANTHER" id="PTHR43235:SF1">
    <property type="entry name" value="GLUTAMINE AMIDOTRANSFERASE PB2B2.05-RELATED"/>
    <property type="match status" value="1"/>
</dbReference>
<accession>D6Z6R7</accession>
<dbReference type="KEGG" id="dak:DaAHT2_0315"/>
<dbReference type="Gene3D" id="3.40.50.880">
    <property type="match status" value="1"/>
</dbReference>
<dbReference type="EMBL" id="CP001940">
    <property type="protein sequence ID" value="ADH85026.1"/>
    <property type="molecule type" value="Genomic_DNA"/>
</dbReference>
<dbReference type="GO" id="GO:0006598">
    <property type="term" value="P:polyamine catabolic process"/>
    <property type="evidence" value="ECO:0007669"/>
    <property type="project" value="TreeGrafter"/>
</dbReference>